<reference evidence="2 3" key="1">
    <citation type="submission" date="2016-10" db="EMBL/GenBank/DDBJ databases">
        <authorList>
            <person name="de Groot N.N."/>
        </authorList>
    </citation>
    <scope>NUCLEOTIDE SEQUENCE [LARGE SCALE GENOMIC DNA]</scope>
    <source>
        <strain evidence="2 3">DSM 24956</strain>
    </source>
</reference>
<dbReference type="InterPro" id="IPR001296">
    <property type="entry name" value="Glyco_trans_1"/>
</dbReference>
<dbReference type="Gene3D" id="3.40.50.2000">
    <property type="entry name" value="Glycogen Phosphorylase B"/>
    <property type="match status" value="2"/>
</dbReference>
<protein>
    <submittedName>
        <fullName evidence="2">Glycosyltransferase involved in cell wall bisynthesis</fullName>
    </submittedName>
</protein>
<accession>A0A1H2X232</accession>
<dbReference type="GO" id="GO:0016757">
    <property type="term" value="F:glycosyltransferase activity"/>
    <property type="evidence" value="ECO:0007669"/>
    <property type="project" value="InterPro"/>
</dbReference>
<evidence type="ECO:0000259" key="1">
    <source>
        <dbReference type="Pfam" id="PF00534"/>
    </source>
</evidence>
<proteinExistence type="predicted"/>
<dbReference type="Pfam" id="PF00534">
    <property type="entry name" value="Glycos_transf_1"/>
    <property type="match status" value="1"/>
</dbReference>
<feature type="domain" description="Glycosyl transferase family 1" evidence="1">
    <location>
        <begin position="159"/>
        <end position="313"/>
    </location>
</feature>
<name>A0A1H2X232_9FLAO</name>
<dbReference type="PANTHER" id="PTHR12526">
    <property type="entry name" value="GLYCOSYLTRANSFERASE"/>
    <property type="match status" value="1"/>
</dbReference>
<sequence>MKIVYIGNNLKRGNPTTLQNLSALLSTVGYRIKVYGTSKNKFLRILEMVFGVCKNYKATYVLIDTYSTTNFYYALIISQLCRCLGVSYIPILHGGNLPVRLKKNPLLSKLIFKNSYNNSTPSLYLETEFNNQGYETVYIPNPMQLESYKFKKRSHISLKLLWVRAFDEIYNPNMAIEVVSELKKRGITAYLSMVGPDKDGSFADCKELAIKLGVENKIEFTGYLSKEKWVQKAANYDIFINTTTVDNIPVSVLEAMTLGLPVISTNVGGIPYLIKDKFNGFLVENNNVDEMVASVLDLTKMNSSDINILIDNARVTAENCDEGKVLKKWQEILK</sequence>
<keyword evidence="3" id="KW-1185">Reference proteome</keyword>
<dbReference type="Proteomes" id="UP000199595">
    <property type="component" value="Unassembled WGS sequence"/>
</dbReference>
<dbReference type="OrthoDB" id="139410at2"/>
<keyword evidence="2" id="KW-0808">Transferase</keyword>
<dbReference type="STRING" id="762486.SAMN05444411_102346"/>
<dbReference type="SUPFAM" id="SSF53756">
    <property type="entry name" value="UDP-Glycosyltransferase/glycogen phosphorylase"/>
    <property type="match status" value="1"/>
</dbReference>
<dbReference type="EMBL" id="FNNJ01000002">
    <property type="protein sequence ID" value="SDW86821.1"/>
    <property type="molecule type" value="Genomic_DNA"/>
</dbReference>
<evidence type="ECO:0000313" key="2">
    <source>
        <dbReference type="EMBL" id="SDW86821.1"/>
    </source>
</evidence>
<gene>
    <name evidence="2" type="ORF">SAMN05444411_102346</name>
</gene>
<organism evidence="2 3">
    <name type="scientific">Lutibacter oricola</name>
    <dbReference type="NCBI Taxonomy" id="762486"/>
    <lineage>
        <taxon>Bacteria</taxon>
        <taxon>Pseudomonadati</taxon>
        <taxon>Bacteroidota</taxon>
        <taxon>Flavobacteriia</taxon>
        <taxon>Flavobacteriales</taxon>
        <taxon>Flavobacteriaceae</taxon>
        <taxon>Lutibacter</taxon>
    </lineage>
</organism>
<evidence type="ECO:0000313" key="3">
    <source>
        <dbReference type="Proteomes" id="UP000199595"/>
    </source>
</evidence>
<dbReference type="AlphaFoldDB" id="A0A1H2X232"/>
<dbReference type="CDD" id="cd03801">
    <property type="entry name" value="GT4_PimA-like"/>
    <property type="match status" value="1"/>
</dbReference>